<proteinExistence type="predicted"/>
<evidence type="ECO:0000256" key="1">
    <source>
        <dbReference type="SAM" id="MobiDB-lite"/>
    </source>
</evidence>
<gene>
    <name evidence="2" type="ORF">AKAME5_001106600</name>
</gene>
<evidence type="ECO:0000313" key="3">
    <source>
        <dbReference type="Proteomes" id="UP001279410"/>
    </source>
</evidence>
<dbReference type="EMBL" id="BRZM01000035">
    <property type="protein sequence ID" value="GLD59010.1"/>
    <property type="molecule type" value="Genomic_DNA"/>
</dbReference>
<organism evidence="2 3">
    <name type="scientific">Lates japonicus</name>
    <name type="common">Japanese lates</name>
    <dbReference type="NCBI Taxonomy" id="270547"/>
    <lineage>
        <taxon>Eukaryota</taxon>
        <taxon>Metazoa</taxon>
        <taxon>Chordata</taxon>
        <taxon>Craniata</taxon>
        <taxon>Vertebrata</taxon>
        <taxon>Euteleostomi</taxon>
        <taxon>Actinopterygii</taxon>
        <taxon>Neopterygii</taxon>
        <taxon>Teleostei</taxon>
        <taxon>Neoteleostei</taxon>
        <taxon>Acanthomorphata</taxon>
        <taxon>Carangaria</taxon>
        <taxon>Carangaria incertae sedis</taxon>
        <taxon>Centropomidae</taxon>
        <taxon>Lates</taxon>
    </lineage>
</organism>
<keyword evidence="3" id="KW-1185">Reference proteome</keyword>
<accession>A0AAD3R8M9</accession>
<feature type="region of interest" description="Disordered" evidence="1">
    <location>
        <begin position="32"/>
        <end position="86"/>
    </location>
</feature>
<protein>
    <submittedName>
        <fullName evidence="2">High mobility group protein 20A isoform X1</fullName>
    </submittedName>
</protein>
<dbReference type="AlphaFoldDB" id="A0AAD3R8M9"/>
<sequence length="138" mass="15215">MIRHGVTGKSIGQVQLRITLSKVIPLVIEDMEEQTGSPGANTDSNNQRNGDEVRAHTQSYYVAAVGSREEEEEANEGQHAPMAPNRLCSLSMNDRRSSYTQSLGRVLSRDYEGCWQRVEQAAPEEKVSQQASSGQGLH</sequence>
<evidence type="ECO:0000313" key="2">
    <source>
        <dbReference type="EMBL" id="GLD59010.1"/>
    </source>
</evidence>
<feature type="compositionally biased region" description="Polar residues" evidence="1">
    <location>
        <begin position="34"/>
        <end position="48"/>
    </location>
</feature>
<dbReference type="Proteomes" id="UP001279410">
    <property type="component" value="Unassembled WGS sequence"/>
</dbReference>
<comment type="caution">
    <text evidence="2">The sequence shown here is derived from an EMBL/GenBank/DDBJ whole genome shotgun (WGS) entry which is preliminary data.</text>
</comment>
<name>A0AAD3R8M9_LATJO</name>
<reference evidence="2" key="1">
    <citation type="submission" date="2022-08" db="EMBL/GenBank/DDBJ databases">
        <title>Genome sequencing of akame (Lates japonicus).</title>
        <authorList>
            <person name="Hashiguchi Y."/>
            <person name="Takahashi H."/>
        </authorList>
    </citation>
    <scope>NUCLEOTIDE SEQUENCE</scope>
    <source>
        <strain evidence="2">Kochi</strain>
    </source>
</reference>